<dbReference type="Proteomes" id="UP000640725">
    <property type="component" value="Unassembled WGS sequence"/>
</dbReference>
<dbReference type="PANTHER" id="PTHR10000">
    <property type="entry name" value="PHOSPHOSERINE PHOSPHATASE"/>
    <property type="match status" value="1"/>
</dbReference>
<name>A0ABR9UJC2_9CYAN</name>
<comment type="caution">
    <text evidence="1">The sequence shown here is derived from an EMBL/GenBank/DDBJ whole genome shotgun (WGS) entry which is preliminary data.</text>
</comment>
<dbReference type="Gene3D" id="3.40.50.1000">
    <property type="entry name" value="HAD superfamily/HAD-like"/>
    <property type="match status" value="1"/>
</dbReference>
<dbReference type="SUPFAM" id="SSF56784">
    <property type="entry name" value="HAD-like"/>
    <property type="match status" value="1"/>
</dbReference>
<organism evidence="1 2">
    <name type="scientific">Planktothrix mougeotii LEGE 06226</name>
    <dbReference type="NCBI Taxonomy" id="1828728"/>
    <lineage>
        <taxon>Bacteria</taxon>
        <taxon>Bacillati</taxon>
        <taxon>Cyanobacteriota</taxon>
        <taxon>Cyanophyceae</taxon>
        <taxon>Oscillatoriophycideae</taxon>
        <taxon>Oscillatoriales</taxon>
        <taxon>Microcoleaceae</taxon>
        <taxon>Planktothrix</taxon>
    </lineage>
</organism>
<accession>A0ABR9UJC2</accession>
<evidence type="ECO:0000313" key="2">
    <source>
        <dbReference type="Proteomes" id="UP000640725"/>
    </source>
</evidence>
<dbReference type="EMBL" id="JADEWU010000088">
    <property type="protein sequence ID" value="MBE9146224.1"/>
    <property type="molecule type" value="Genomic_DNA"/>
</dbReference>
<reference evidence="1 2" key="1">
    <citation type="submission" date="2020-10" db="EMBL/GenBank/DDBJ databases">
        <authorList>
            <person name="Castelo-Branco R."/>
            <person name="Eusebio N."/>
            <person name="Adriana R."/>
            <person name="Vieira A."/>
            <person name="Brugerolle De Fraissinette N."/>
            <person name="Rezende De Castro R."/>
            <person name="Schneider M.P."/>
            <person name="Vasconcelos V."/>
            <person name="Leao P.N."/>
        </authorList>
    </citation>
    <scope>NUCLEOTIDE SEQUENCE [LARGE SCALE GENOMIC DNA]</scope>
    <source>
        <strain evidence="1 2">LEGE 06226</strain>
    </source>
</reference>
<sequence>MSLIPLTEAIQTNALQHIRLIATDIDGTLTKQGKLTTDLLQALSQLKQAKIPVILITGRSAGWVQALKHYLPVSGAIAENGGLFYPFESDQPQFLSNFNSLSQHRQNLAQAFQILQVQCPHLHASADNPFRFTDWTFDIQTISLSEIQLLTELCEELGWGFTYSTVQGHIKPKTQDKATGLLKVIQQYWSELTPEQILTVGDSPNDQTLFNSELFPESVGVANLLDYTDQLTHKPRYITAGSEVEGFCEIVNIFHPFLVP</sequence>
<evidence type="ECO:0000313" key="1">
    <source>
        <dbReference type="EMBL" id="MBE9146224.1"/>
    </source>
</evidence>
<dbReference type="Gene3D" id="3.90.1070.10">
    <property type="match status" value="1"/>
</dbReference>
<gene>
    <name evidence="1" type="ORF">IQ236_23830</name>
</gene>
<dbReference type="Pfam" id="PF08282">
    <property type="entry name" value="Hydrolase_3"/>
    <property type="match status" value="1"/>
</dbReference>
<dbReference type="RefSeq" id="WP_193871590.1">
    <property type="nucleotide sequence ID" value="NZ_JADEWU010000088.1"/>
</dbReference>
<keyword evidence="2" id="KW-1185">Reference proteome</keyword>
<dbReference type="PANTHER" id="PTHR10000:SF8">
    <property type="entry name" value="HAD SUPERFAMILY HYDROLASE-LIKE, TYPE 3"/>
    <property type="match status" value="1"/>
</dbReference>
<proteinExistence type="predicted"/>
<protein>
    <submittedName>
        <fullName evidence="1">HAD family phosphatase</fullName>
    </submittedName>
</protein>
<dbReference type="InterPro" id="IPR023214">
    <property type="entry name" value="HAD_sf"/>
</dbReference>
<dbReference type="InterPro" id="IPR036412">
    <property type="entry name" value="HAD-like_sf"/>
</dbReference>